<comment type="caution">
    <text evidence="1">The sequence shown here is derived from an EMBL/GenBank/DDBJ whole genome shotgun (WGS) entry which is preliminary data.</text>
</comment>
<dbReference type="OrthoDB" id="5372756at2"/>
<name>A0A3D8J075_9HELI</name>
<sequence>MFQTLQNRLQLTHAKAMGYHNESRFDEALKAFKSKNSLIEWFDSQFYDLVHFPQSFYLKASEVLGVDESKIQEDMEKATQHIKDRANYGKDISIKTQITLDELKNQGTNVFGLMCAKKQKTLLLQDIECFVLKPHDEVIKGYGEIIKKHFQENAGAIPSLGEILGYSVMIWGKEYHFSPQGEVMEVVERG</sequence>
<gene>
    <name evidence="1" type="ORF">CQA58_03970</name>
</gene>
<dbReference type="RefSeq" id="WP_115569431.1">
    <property type="nucleotide sequence ID" value="NZ_NXLV01000005.1"/>
</dbReference>
<protein>
    <submittedName>
        <fullName evidence="1">Uncharacterized protein</fullName>
    </submittedName>
</protein>
<dbReference type="AlphaFoldDB" id="A0A3D8J075"/>
<reference evidence="1 2" key="1">
    <citation type="submission" date="2018-04" db="EMBL/GenBank/DDBJ databases">
        <title>Novel Campyloabacter and Helicobacter Species and Strains.</title>
        <authorList>
            <person name="Mannion A.J."/>
            <person name="Shen Z."/>
            <person name="Fox J.G."/>
        </authorList>
    </citation>
    <scope>NUCLEOTIDE SEQUENCE [LARGE SCALE GENOMIC DNA]</scope>
    <source>
        <strain evidence="1 2">MIT 04-9366</strain>
    </source>
</reference>
<organism evidence="1 2">
    <name type="scientific">Helicobacter brantae</name>
    <dbReference type="NCBI Taxonomy" id="375927"/>
    <lineage>
        <taxon>Bacteria</taxon>
        <taxon>Pseudomonadati</taxon>
        <taxon>Campylobacterota</taxon>
        <taxon>Epsilonproteobacteria</taxon>
        <taxon>Campylobacterales</taxon>
        <taxon>Helicobacteraceae</taxon>
        <taxon>Helicobacter</taxon>
    </lineage>
</organism>
<dbReference type="EMBL" id="NXLV01000005">
    <property type="protein sequence ID" value="RDU70942.1"/>
    <property type="molecule type" value="Genomic_DNA"/>
</dbReference>
<accession>A0A3D8J075</accession>
<evidence type="ECO:0000313" key="2">
    <source>
        <dbReference type="Proteomes" id="UP000257045"/>
    </source>
</evidence>
<dbReference type="Proteomes" id="UP000257045">
    <property type="component" value="Unassembled WGS sequence"/>
</dbReference>
<evidence type="ECO:0000313" key="1">
    <source>
        <dbReference type="EMBL" id="RDU70942.1"/>
    </source>
</evidence>
<proteinExistence type="predicted"/>
<keyword evidence="2" id="KW-1185">Reference proteome</keyword>